<keyword evidence="4" id="KW-1185">Reference proteome</keyword>
<gene>
    <name evidence="3" type="ORF">NM203_24955</name>
</gene>
<sequence length="236" mass="23852">MSVRTVGAVVAGVAAVGLALSGCGSKDDTAATTSSSSSASESTTASASSAAPSSTTAEASANETIDDYLKANGIQQTLVKRGDPGTPELGLPTPPGWRVLTDSEAPQTAWGAIVLDDPAAGSNPPAIIATMAKLTGGNPDPATLMRLAPNKVRSLPEFDGPETGQDGQLAGFQASTIGGTFVQDGVNMLVARKTVVIPAKDATYLLALEVEGNEEFAMQMMDATAAIDEQTTITVP</sequence>
<proteinExistence type="predicted"/>
<protein>
    <submittedName>
        <fullName evidence="3">LpqN/LpqT family lipoprotein</fullName>
    </submittedName>
</protein>
<keyword evidence="1" id="KW-0732">Signal</keyword>
<dbReference type="Pfam" id="PF10738">
    <property type="entry name" value="Lpp-LpqN"/>
    <property type="match status" value="1"/>
</dbReference>
<evidence type="ECO:0000313" key="4">
    <source>
        <dbReference type="Proteomes" id="UP001651690"/>
    </source>
</evidence>
<evidence type="ECO:0000313" key="3">
    <source>
        <dbReference type="EMBL" id="MCP9275443.1"/>
    </source>
</evidence>
<dbReference type="InterPro" id="IPR019674">
    <property type="entry name" value="Lipoprotein_LpqN/LpqT-like"/>
</dbReference>
<reference evidence="3 4" key="1">
    <citation type="submission" date="2022-06" db="EMBL/GenBank/DDBJ databases">
        <title>Mycolicibacterium sp. CAU 1645 isolated from seawater.</title>
        <authorList>
            <person name="Kim W."/>
        </authorList>
    </citation>
    <scope>NUCLEOTIDE SEQUENCE [LARGE SCALE GENOMIC DNA]</scope>
    <source>
        <strain evidence="3 4">CAU 1645</strain>
    </source>
</reference>
<dbReference type="RefSeq" id="WP_255063288.1">
    <property type="nucleotide sequence ID" value="NZ_JANDBD010000011.1"/>
</dbReference>
<dbReference type="EMBL" id="JANDBD010000011">
    <property type="protein sequence ID" value="MCP9275443.1"/>
    <property type="molecule type" value="Genomic_DNA"/>
</dbReference>
<organism evidence="3 4">
    <name type="scientific">Mycolicibacterium arenosum</name>
    <dbReference type="NCBI Taxonomy" id="2952157"/>
    <lineage>
        <taxon>Bacteria</taxon>
        <taxon>Bacillati</taxon>
        <taxon>Actinomycetota</taxon>
        <taxon>Actinomycetes</taxon>
        <taxon>Mycobacteriales</taxon>
        <taxon>Mycobacteriaceae</taxon>
        <taxon>Mycolicibacterium</taxon>
    </lineage>
</organism>
<dbReference type="PROSITE" id="PS51257">
    <property type="entry name" value="PROKAR_LIPOPROTEIN"/>
    <property type="match status" value="1"/>
</dbReference>
<keyword evidence="3" id="KW-0449">Lipoprotein</keyword>
<dbReference type="Proteomes" id="UP001651690">
    <property type="component" value="Unassembled WGS sequence"/>
</dbReference>
<feature type="region of interest" description="Disordered" evidence="2">
    <location>
        <begin position="25"/>
        <end position="59"/>
    </location>
</feature>
<accession>A0ABT1M8I8</accession>
<dbReference type="Gene3D" id="3.40.1000.10">
    <property type="entry name" value="Mog1/PsbP, alpha/beta/alpha sandwich"/>
    <property type="match status" value="1"/>
</dbReference>
<evidence type="ECO:0000256" key="2">
    <source>
        <dbReference type="SAM" id="MobiDB-lite"/>
    </source>
</evidence>
<comment type="caution">
    <text evidence="3">The sequence shown here is derived from an EMBL/GenBank/DDBJ whole genome shotgun (WGS) entry which is preliminary data.</text>
</comment>
<evidence type="ECO:0000256" key="1">
    <source>
        <dbReference type="ARBA" id="ARBA00022729"/>
    </source>
</evidence>
<name>A0ABT1M8I8_9MYCO</name>